<protein>
    <submittedName>
        <fullName evidence="2 3">Uncharacterized protein</fullName>
    </submittedName>
</protein>
<dbReference type="EMBL" id="KB302988">
    <property type="protein sequence ID" value="ELU03694.1"/>
    <property type="molecule type" value="Genomic_DNA"/>
</dbReference>
<evidence type="ECO:0000313" key="2">
    <source>
        <dbReference type="EMBL" id="ELU03694.1"/>
    </source>
</evidence>
<dbReference type="PANTHER" id="PTHR46601:SF1">
    <property type="entry name" value="ADF-H DOMAIN-CONTAINING PROTEIN"/>
    <property type="match status" value="1"/>
</dbReference>
<gene>
    <name evidence="2" type="ORF">CAPTEDRAFT_206368</name>
</gene>
<dbReference type="Proteomes" id="UP000014760">
    <property type="component" value="Unassembled WGS sequence"/>
</dbReference>
<dbReference type="HOGENOM" id="CLU_378678_0_0_1"/>
<evidence type="ECO:0000313" key="3">
    <source>
        <dbReference type="EnsemblMetazoa" id="CapteP206368"/>
    </source>
</evidence>
<dbReference type="EMBL" id="AMQN01008392">
    <property type="status" value="NOT_ANNOTATED_CDS"/>
    <property type="molecule type" value="Genomic_DNA"/>
</dbReference>
<feature type="region of interest" description="Disordered" evidence="1">
    <location>
        <begin position="33"/>
        <end position="54"/>
    </location>
</feature>
<organism evidence="2">
    <name type="scientific">Capitella teleta</name>
    <name type="common">Polychaete worm</name>
    <dbReference type="NCBI Taxonomy" id="283909"/>
    <lineage>
        <taxon>Eukaryota</taxon>
        <taxon>Metazoa</taxon>
        <taxon>Spiralia</taxon>
        <taxon>Lophotrochozoa</taxon>
        <taxon>Annelida</taxon>
        <taxon>Polychaeta</taxon>
        <taxon>Sedentaria</taxon>
        <taxon>Scolecida</taxon>
        <taxon>Capitellidae</taxon>
        <taxon>Capitella</taxon>
    </lineage>
</organism>
<name>R7UCG4_CAPTE</name>
<sequence length="732" mass="84381">MPMTHAERMRRYRCRIAEDPDRRSQYLAKQRMRYHARKASGKVKTVDQMTDKEHRKAKKYWRAVKAQQRKAKKYQSVVTPPPSPTPIAEHAIRPGSSRASREKNRKKMKKVIDNLADKLEKERKRSQKYKKRWLRATGTSETPRRKTKKFLRSATGHQVQRKLLLHNVLLEQLKSKYIMSKHESKKREFQRLFTGSLIKKYKLKREFCDMVGLPHLKRTCEDDTRKPMNRKKYNCKKLRPFWVVQATEPDRQTCLCRTHENFQFILEKLHSLKAIKSASCETVVKEAACDINSKLCMYGECPKCKSPALTHTPEAIDSEMSVTWKKWVTKKEERTVRGTVKTVQFTVKDTVEGNVNCLLEEAKIMLARFKKHSFNITNQYRHCCLLQRNMKANECLIHVDFSENYSCKLAQEIQSMHFGASKRQITLHTGVYYVGPQGKANSFCTVSDSLNHSPAAIWAHLSPILDFIQSEHQVDIIHFASDGPTSQYRQKANFVLFIKTMSDRKIKSASWNFSESGHGKGAPDGIDGAVKRQADKAVLRGCDITNAESLLSVVSAQSAIKFYRSEEEQIEAKQADVSSMRITTVPGTMALHQLSWKSEYKSDLHYRDVSCLCGETICGCSSKVFTFDFGDTNVGAVDVSTDDADSYVGKHVVVRYDNTAYPGLVLDQDGDEIYVTCMYKVGRNRFLWPRVEDTLWYAKEQIIMVIPEPMPVTKRHLQVEPQLWDEILQMTD</sequence>
<reference evidence="3" key="3">
    <citation type="submission" date="2015-06" db="UniProtKB">
        <authorList>
            <consortium name="EnsemblMetazoa"/>
        </authorList>
    </citation>
    <scope>IDENTIFICATION</scope>
</reference>
<evidence type="ECO:0000256" key="1">
    <source>
        <dbReference type="SAM" id="MobiDB-lite"/>
    </source>
</evidence>
<accession>R7UCG4</accession>
<dbReference type="OMA" id="NDMSARE"/>
<reference evidence="2 4" key="2">
    <citation type="journal article" date="2013" name="Nature">
        <title>Insights into bilaterian evolution from three spiralian genomes.</title>
        <authorList>
            <person name="Simakov O."/>
            <person name="Marletaz F."/>
            <person name="Cho S.J."/>
            <person name="Edsinger-Gonzales E."/>
            <person name="Havlak P."/>
            <person name="Hellsten U."/>
            <person name="Kuo D.H."/>
            <person name="Larsson T."/>
            <person name="Lv J."/>
            <person name="Arendt D."/>
            <person name="Savage R."/>
            <person name="Osoegawa K."/>
            <person name="de Jong P."/>
            <person name="Grimwood J."/>
            <person name="Chapman J.A."/>
            <person name="Shapiro H."/>
            <person name="Aerts A."/>
            <person name="Otillar R.P."/>
            <person name="Terry A.Y."/>
            <person name="Boore J.L."/>
            <person name="Grigoriev I.V."/>
            <person name="Lindberg D.R."/>
            <person name="Seaver E.C."/>
            <person name="Weisblat D.A."/>
            <person name="Putnam N.H."/>
            <person name="Rokhsar D.S."/>
        </authorList>
    </citation>
    <scope>NUCLEOTIDE SEQUENCE</scope>
    <source>
        <strain evidence="2 4">I ESC-2004</strain>
    </source>
</reference>
<feature type="region of interest" description="Disordered" evidence="1">
    <location>
        <begin position="71"/>
        <end position="107"/>
    </location>
</feature>
<dbReference type="PANTHER" id="PTHR46601">
    <property type="entry name" value="ULP_PROTEASE DOMAIN-CONTAINING PROTEIN"/>
    <property type="match status" value="1"/>
</dbReference>
<dbReference type="EnsemblMetazoa" id="CapteT206368">
    <property type="protein sequence ID" value="CapteP206368"/>
    <property type="gene ID" value="CapteG206368"/>
</dbReference>
<evidence type="ECO:0000313" key="4">
    <source>
        <dbReference type="Proteomes" id="UP000014760"/>
    </source>
</evidence>
<proteinExistence type="predicted"/>
<keyword evidence="4" id="KW-1185">Reference proteome</keyword>
<dbReference type="AlphaFoldDB" id="R7UCG4"/>
<dbReference type="STRING" id="283909.R7UCG4"/>
<dbReference type="OrthoDB" id="6069426at2759"/>
<reference evidence="4" key="1">
    <citation type="submission" date="2012-12" db="EMBL/GenBank/DDBJ databases">
        <authorList>
            <person name="Hellsten U."/>
            <person name="Grimwood J."/>
            <person name="Chapman J.A."/>
            <person name="Shapiro H."/>
            <person name="Aerts A."/>
            <person name="Otillar R.P."/>
            <person name="Terry A.Y."/>
            <person name="Boore J.L."/>
            <person name="Simakov O."/>
            <person name="Marletaz F."/>
            <person name="Cho S.-J."/>
            <person name="Edsinger-Gonzales E."/>
            <person name="Havlak P."/>
            <person name="Kuo D.-H."/>
            <person name="Larsson T."/>
            <person name="Lv J."/>
            <person name="Arendt D."/>
            <person name="Savage R."/>
            <person name="Osoegawa K."/>
            <person name="de Jong P."/>
            <person name="Lindberg D.R."/>
            <person name="Seaver E.C."/>
            <person name="Weisblat D.A."/>
            <person name="Putnam N.H."/>
            <person name="Grigoriev I.V."/>
            <person name="Rokhsar D.S."/>
        </authorList>
    </citation>
    <scope>NUCLEOTIDE SEQUENCE</scope>
    <source>
        <strain evidence="4">I ESC-2004</strain>
    </source>
</reference>